<feature type="non-terminal residue" evidence="9">
    <location>
        <position position="1"/>
    </location>
</feature>
<dbReference type="OrthoDB" id="47732at2759"/>
<evidence type="ECO:0000256" key="4">
    <source>
        <dbReference type="ARBA" id="ARBA00019827"/>
    </source>
</evidence>
<keyword evidence="7" id="KW-0539">Nucleus</keyword>
<dbReference type="InterPro" id="IPR050786">
    <property type="entry name" value="EFG1_rRNA-proc"/>
</dbReference>
<evidence type="ECO:0000256" key="6">
    <source>
        <dbReference type="ARBA" id="ARBA00023054"/>
    </source>
</evidence>
<protein>
    <recommendedName>
        <fullName evidence="3">rRNA-processing protein EFG1</fullName>
    </recommendedName>
    <alternativeName>
        <fullName evidence="4">rRNA-processing protein efg1</fullName>
    </alternativeName>
</protein>
<dbReference type="GO" id="GO:0005730">
    <property type="term" value="C:nucleolus"/>
    <property type="evidence" value="ECO:0007669"/>
    <property type="project" value="UniProtKB-SubCell"/>
</dbReference>
<accession>A0A367KSE1</accession>
<dbReference type="GO" id="GO:0000462">
    <property type="term" value="P:maturation of SSU-rRNA from tricistronic rRNA transcript (SSU-rRNA, 5.8S rRNA, LSU-rRNA)"/>
    <property type="evidence" value="ECO:0007669"/>
    <property type="project" value="TreeGrafter"/>
</dbReference>
<dbReference type="STRING" id="4846.A0A367KSE1"/>
<dbReference type="InterPro" id="IPR019310">
    <property type="entry name" value="Efg1"/>
</dbReference>
<dbReference type="GO" id="GO:0030688">
    <property type="term" value="C:preribosome, small subunit precursor"/>
    <property type="evidence" value="ECO:0007669"/>
    <property type="project" value="TreeGrafter"/>
</dbReference>
<evidence type="ECO:0000256" key="1">
    <source>
        <dbReference type="ARBA" id="ARBA00004604"/>
    </source>
</evidence>
<evidence type="ECO:0000256" key="3">
    <source>
        <dbReference type="ARBA" id="ARBA00018689"/>
    </source>
</evidence>
<organism evidence="9 10">
    <name type="scientific">Rhizopus stolonifer</name>
    <name type="common">Rhizopus nigricans</name>
    <dbReference type="NCBI Taxonomy" id="4846"/>
    <lineage>
        <taxon>Eukaryota</taxon>
        <taxon>Fungi</taxon>
        <taxon>Fungi incertae sedis</taxon>
        <taxon>Mucoromycota</taxon>
        <taxon>Mucoromycotina</taxon>
        <taxon>Mucoromycetes</taxon>
        <taxon>Mucorales</taxon>
        <taxon>Mucorineae</taxon>
        <taxon>Rhizopodaceae</taxon>
        <taxon>Rhizopus</taxon>
    </lineage>
</organism>
<evidence type="ECO:0000313" key="9">
    <source>
        <dbReference type="EMBL" id="RCI05057.1"/>
    </source>
</evidence>
<evidence type="ECO:0000256" key="7">
    <source>
        <dbReference type="ARBA" id="ARBA00023242"/>
    </source>
</evidence>
<comment type="caution">
    <text evidence="9">The sequence shown here is derived from an EMBL/GenBank/DDBJ whole genome shotgun (WGS) entry which is preliminary data.</text>
</comment>
<dbReference type="PANTHER" id="PTHR33911:SF1">
    <property type="entry name" value="RRNA-PROCESSING PROTEIN EFG1"/>
    <property type="match status" value="1"/>
</dbReference>
<gene>
    <name evidence="9" type="primary">EFG1</name>
    <name evidence="9" type="ORF">CU098_000612</name>
</gene>
<evidence type="ECO:0000256" key="8">
    <source>
        <dbReference type="SAM" id="MobiDB-lite"/>
    </source>
</evidence>
<evidence type="ECO:0000256" key="2">
    <source>
        <dbReference type="ARBA" id="ARBA00006916"/>
    </source>
</evidence>
<feature type="region of interest" description="Disordered" evidence="8">
    <location>
        <begin position="154"/>
        <end position="178"/>
    </location>
</feature>
<proteinExistence type="inferred from homology"/>
<keyword evidence="6" id="KW-0175">Coiled coil</keyword>
<dbReference type="PANTHER" id="PTHR33911">
    <property type="entry name" value="RRNA-PROCESSING PROTEIN EFG1"/>
    <property type="match status" value="1"/>
</dbReference>
<evidence type="ECO:0000313" key="10">
    <source>
        <dbReference type="Proteomes" id="UP000253551"/>
    </source>
</evidence>
<keyword evidence="5" id="KW-0698">rRNA processing</keyword>
<comment type="similarity">
    <text evidence="2">Belongs to the EFG1 family.</text>
</comment>
<name>A0A367KSE1_RHIST</name>
<comment type="subcellular location">
    <subcellularLocation>
        <location evidence="1">Nucleus</location>
        <location evidence="1">Nucleolus</location>
    </subcellularLocation>
</comment>
<reference evidence="9 10" key="1">
    <citation type="journal article" date="2018" name="G3 (Bethesda)">
        <title>Phylogenetic and Phylogenomic Definition of Rhizopus Species.</title>
        <authorList>
            <person name="Gryganskyi A.P."/>
            <person name="Golan J."/>
            <person name="Dolatabadi S."/>
            <person name="Mondo S."/>
            <person name="Robb S."/>
            <person name="Idnurm A."/>
            <person name="Muszewska A."/>
            <person name="Steczkiewicz K."/>
            <person name="Masonjones S."/>
            <person name="Liao H.L."/>
            <person name="Gajdeczka M.T."/>
            <person name="Anike F."/>
            <person name="Vuek A."/>
            <person name="Anishchenko I.M."/>
            <person name="Voigt K."/>
            <person name="de Hoog G.S."/>
            <person name="Smith M.E."/>
            <person name="Heitman J."/>
            <person name="Vilgalys R."/>
            <person name="Stajich J.E."/>
        </authorList>
    </citation>
    <scope>NUCLEOTIDE SEQUENCE [LARGE SCALE GENOMIC DNA]</scope>
    <source>
        <strain evidence="9 10">LSU 92-RS-03</strain>
    </source>
</reference>
<keyword evidence="10" id="KW-1185">Reference proteome</keyword>
<dbReference type="Pfam" id="PF10153">
    <property type="entry name" value="Efg1"/>
    <property type="match status" value="1"/>
</dbReference>
<sequence length="178" mass="20938">LPAQVITESKRRLRALEYELGEKTIDEQERTNASKYHKIKHFERKKAERKVKQAKKDLRENTDETKAPALQAKVDEAEIKLLYTTHFPKTLHYVSLYPTNNQNDETSDARRERVLKDIKESLLNGDKDLSLMQKRYRDEYKEKLIKRGVIQPLAPVDEEMTEAKQGSDDEKDDFFEKA</sequence>
<dbReference type="AlphaFoldDB" id="A0A367KSE1"/>
<feature type="compositionally biased region" description="Basic and acidic residues" evidence="8">
    <location>
        <begin position="161"/>
        <end position="178"/>
    </location>
</feature>
<dbReference type="Proteomes" id="UP000253551">
    <property type="component" value="Unassembled WGS sequence"/>
</dbReference>
<evidence type="ECO:0000256" key="5">
    <source>
        <dbReference type="ARBA" id="ARBA00022552"/>
    </source>
</evidence>
<dbReference type="EMBL" id="PJQM01000493">
    <property type="protein sequence ID" value="RCI05057.1"/>
    <property type="molecule type" value="Genomic_DNA"/>
</dbReference>